<evidence type="ECO:0000313" key="1">
    <source>
        <dbReference type="EMBL" id="WAE39570.1"/>
    </source>
</evidence>
<dbReference type="Proteomes" id="UP001156237">
    <property type="component" value="Segment"/>
</dbReference>
<reference evidence="1 2" key="1">
    <citation type="submission" date="2022-10" db="EMBL/GenBank/DDBJ databases">
        <title>Evolutionary Diversification of Methanotrophic Ca. Methanophagales (ANME-1) and Their Expansive Virome.</title>
        <authorList>
            <person name="Laso-Perez R."/>
            <person name="Wu F."/>
            <person name="Cremiere A."/>
            <person name="Speth D.R."/>
            <person name="Magyar J.S."/>
            <person name="Krupovic M."/>
            <person name="Orphan V.J."/>
        </authorList>
    </citation>
    <scope>NUCLEOTIDE SEQUENCE [LARGE SCALE GENOMIC DNA]</scope>
</reference>
<name>A0A9E8VD40_9CAUD</name>
<keyword evidence="2" id="KW-1185">Reference proteome</keyword>
<organism evidence="1 2">
    <name type="scientific">Methanophagales virus GBV302</name>
    <dbReference type="NCBI Taxonomy" id="2999281"/>
    <lineage>
        <taxon>Viruses</taxon>
        <taxon>Duplodnaviria</taxon>
        <taxon>Heunggongvirae</taxon>
        <taxon>Uroviricota</taxon>
        <taxon>Caudoviricetes</taxon>
        <taxon>Nakonvirales</taxon>
        <taxon>Ekchuahviridae</taxon>
        <taxon>Kukulkanvirus</taxon>
        <taxon>Kukulkanvirus mexicoense</taxon>
    </lineage>
</organism>
<proteinExistence type="predicted"/>
<accession>A0A9E8VD40</accession>
<sequence length="102" mass="11825">MKVTYIGDFEGLPKKEFQMQIKGLENVKRIEVFGSYGDEILISSEWADHIRRNTTDAKIIKVDFRGEKEEGIIGIGLPHLFRLQYIKGNPEVLKKVLRCLFQ</sequence>
<evidence type="ECO:0000313" key="2">
    <source>
        <dbReference type="Proteomes" id="UP001156237"/>
    </source>
</evidence>
<gene>
    <name evidence="1" type="ORF">FHOMOCKG_00042</name>
</gene>
<dbReference type="EMBL" id="OP880253">
    <property type="protein sequence ID" value="WAE39570.1"/>
    <property type="molecule type" value="Genomic_DNA"/>
</dbReference>
<protein>
    <submittedName>
        <fullName evidence="1">Uncharacterized protein</fullName>
    </submittedName>
</protein>